<sequence>MQEELNQFERNKVWELVQRPTHQNVIGTKWVFRNKMNEEGSVVRNKARLVAKGYCQEEGIDFDETFAPVARLEAIRILLAYCCFKNFKVYQMDVKSAFLNGFIQEEVYVKQLPGFENFSRPNDVYKLKKALYGLKQEPRAWYDRLSSFLLQNGFTRGKVDTTIFVFEKGQDCVLVQIYVDDIIFGGNSVVLIQSLKDYLNQLFTIKDLGSAKYFLGLEILRTPQGNHLCQRKYVMDLLQEVGLLGCKPTSTPFPQGYNISAQQGEMYPDAGQYRRLVGKLLYLNLSRPDISFGVQQLSQFVHAPSQAHWDATIHLLKYLKGTPSLGLFYSAEVSNHFDAFCNADWGTCVLTRKSLTGYCVFFGSALVSWKTKK</sequence>
<protein>
    <recommendedName>
        <fullName evidence="1">Reverse transcriptase Ty1/copia-type domain-containing protein</fullName>
    </recommendedName>
</protein>
<dbReference type="EMBL" id="JABTTQ020000003">
    <property type="protein sequence ID" value="KAK6160650.1"/>
    <property type="molecule type" value="Genomic_DNA"/>
</dbReference>
<evidence type="ECO:0000313" key="2">
    <source>
        <dbReference type="EMBL" id="KAK6160650.1"/>
    </source>
</evidence>
<keyword evidence="3" id="KW-1185">Reference proteome</keyword>
<gene>
    <name evidence="2" type="ORF">DH2020_004031</name>
</gene>
<name>A0ABR0XNA6_REHGL</name>
<accession>A0ABR0XNA6</accession>
<dbReference type="PANTHER" id="PTHR11439:SF470">
    <property type="entry name" value="CYSTEINE-RICH RLK (RECEPTOR-LIKE PROTEIN KINASE) 8"/>
    <property type="match status" value="1"/>
</dbReference>
<dbReference type="Pfam" id="PF07727">
    <property type="entry name" value="RVT_2"/>
    <property type="match status" value="1"/>
</dbReference>
<reference evidence="2 3" key="1">
    <citation type="journal article" date="2021" name="Comput. Struct. Biotechnol. J.">
        <title>De novo genome assembly of the potent medicinal plant Rehmannia glutinosa using nanopore technology.</title>
        <authorList>
            <person name="Ma L."/>
            <person name="Dong C."/>
            <person name="Song C."/>
            <person name="Wang X."/>
            <person name="Zheng X."/>
            <person name="Niu Y."/>
            <person name="Chen S."/>
            <person name="Feng W."/>
        </authorList>
    </citation>
    <scope>NUCLEOTIDE SEQUENCE [LARGE SCALE GENOMIC DNA]</scope>
    <source>
        <strain evidence="2">DH-2019</strain>
    </source>
</reference>
<evidence type="ECO:0000259" key="1">
    <source>
        <dbReference type="Pfam" id="PF07727"/>
    </source>
</evidence>
<dbReference type="Proteomes" id="UP001318860">
    <property type="component" value="Unassembled WGS sequence"/>
</dbReference>
<feature type="domain" description="Reverse transcriptase Ty1/copia-type" evidence="1">
    <location>
        <begin position="11"/>
        <end position="253"/>
    </location>
</feature>
<dbReference type="PANTHER" id="PTHR11439">
    <property type="entry name" value="GAG-POL-RELATED RETROTRANSPOSON"/>
    <property type="match status" value="1"/>
</dbReference>
<dbReference type="InterPro" id="IPR043502">
    <property type="entry name" value="DNA/RNA_pol_sf"/>
</dbReference>
<dbReference type="SUPFAM" id="SSF56672">
    <property type="entry name" value="DNA/RNA polymerases"/>
    <property type="match status" value="1"/>
</dbReference>
<organism evidence="2 3">
    <name type="scientific">Rehmannia glutinosa</name>
    <name type="common">Chinese foxglove</name>
    <dbReference type="NCBI Taxonomy" id="99300"/>
    <lineage>
        <taxon>Eukaryota</taxon>
        <taxon>Viridiplantae</taxon>
        <taxon>Streptophyta</taxon>
        <taxon>Embryophyta</taxon>
        <taxon>Tracheophyta</taxon>
        <taxon>Spermatophyta</taxon>
        <taxon>Magnoliopsida</taxon>
        <taxon>eudicotyledons</taxon>
        <taxon>Gunneridae</taxon>
        <taxon>Pentapetalae</taxon>
        <taxon>asterids</taxon>
        <taxon>lamiids</taxon>
        <taxon>Lamiales</taxon>
        <taxon>Orobanchaceae</taxon>
        <taxon>Rehmannieae</taxon>
        <taxon>Rehmannia</taxon>
    </lineage>
</organism>
<comment type="caution">
    <text evidence="2">The sequence shown here is derived from an EMBL/GenBank/DDBJ whole genome shotgun (WGS) entry which is preliminary data.</text>
</comment>
<dbReference type="InterPro" id="IPR013103">
    <property type="entry name" value="RVT_2"/>
</dbReference>
<evidence type="ECO:0000313" key="3">
    <source>
        <dbReference type="Proteomes" id="UP001318860"/>
    </source>
</evidence>
<proteinExistence type="predicted"/>